<dbReference type="RefSeq" id="XP_027363014.1">
    <property type="nucleotide sequence ID" value="XM_027507213.1"/>
</dbReference>
<name>A0A8B8M7E1_ABRPR</name>
<evidence type="ECO:0000259" key="5">
    <source>
        <dbReference type="Pfam" id="PF03081"/>
    </source>
</evidence>
<gene>
    <name evidence="7" type="primary">LOC113870763</name>
</gene>
<dbReference type="Gene3D" id="1.20.1280.170">
    <property type="entry name" value="Exocyst complex component Exo70"/>
    <property type="match status" value="1"/>
</dbReference>
<evidence type="ECO:0000256" key="4">
    <source>
        <dbReference type="SAM" id="MobiDB-lite"/>
    </source>
</evidence>
<feature type="region of interest" description="Disordered" evidence="4">
    <location>
        <begin position="1"/>
        <end position="36"/>
    </location>
</feature>
<keyword evidence="3" id="KW-0653">Protein transport</keyword>
<dbReference type="GO" id="GO:0005546">
    <property type="term" value="F:phosphatidylinositol-4,5-bisphosphate binding"/>
    <property type="evidence" value="ECO:0007669"/>
    <property type="project" value="InterPro"/>
</dbReference>
<proteinExistence type="inferred from homology"/>
<reference evidence="7" key="2">
    <citation type="submission" date="2025-08" db="UniProtKB">
        <authorList>
            <consortium name="RefSeq"/>
        </authorList>
    </citation>
    <scope>IDENTIFICATION</scope>
    <source>
        <tissue evidence="7">Young leaves</tissue>
    </source>
</reference>
<dbReference type="InterPro" id="IPR004140">
    <property type="entry name" value="Exo70"/>
</dbReference>
<feature type="compositionally biased region" description="Low complexity" evidence="4">
    <location>
        <begin position="10"/>
        <end position="35"/>
    </location>
</feature>
<dbReference type="GO" id="GO:0015031">
    <property type="term" value="P:protein transport"/>
    <property type="evidence" value="ECO:0007669"/>
    <property type="project" value="UniProtKB-KW"/>
</dbReference>
<dbReference type="GeneID" id="113870763"/>
<evidence type="ECO:0000256" key="1">
    <source>
        <dbReference type="ARBA" id="ARBA00006756"/>
    </source>
</evidence>
<dbReference type="PANTHER" id="PTHR12542:SF38">
    <property type="entry name" value="EXOCYST SUBUNIT EXO70 FAMILY PROTEIN"/>
    <property type="match status" value="1"/>
</dbReference>
<evidence type="ECO:0000313" key="7">
    <source>
        <dbReference type="RefSeq" id="XP_027363014.1"/>
    </source>
</evidence>
<dbReference type="InterPro" id="IPR046364">
    <property type="entry name" value="Exo70_C"/>
</dbReference>
<evidence type="ECO:0000256" key="2">
    <source>
        <dbReference type="ARBA" id="ARBA00022448"/>
    </source>
</evidence>
<sequence length="616" mass="69759">MRIFRFEPKTPSFSFSPHTSSPSVSSSTATPSTSTDESIDAAEALILKWNPETSAYARVTSLFYYDKTEAMHYIHCVNHLHKTMHSLLEQNPSSRKLIHAQNLMQMAMKRLQKEFYQILSTNRAHLDPESISTRSSRTSFCSNSYDDATPEEDVHEAGDSLSEVERVSSEAMADLKSIADCMVANGYAKECVLVYTTMRKSIIDEGIYRLNVEELSSSKVNKMDWEVLELKIKSWLEAVKISVRTLFAGERILCDHVFGASHSIREACFSEISRNGATILFGFPELVDKTKKSPPEKIFRLIDMYAAIAALWPEIESIFSFDSTAAMKSQASALLLRLAESVRTIISEFETVIQKDSSKSPASFGGVHSLTTQVMNHLSILADYSNVLSEIFLDVPPPPNTPLPEPYLYSPESNDPTATAFSVRMEWLILVLLCKIDSKSRHCRDVSFSYLFLANNLRHVVAKVRRSNLHYVLGDDWVLKHEAKVKRLIANYKRVAWDNVLSTLPENPAAVTSPAEARVVFGNFSFEFESAYRKQNTCIVPEDEFREEIKASIARKITPIYREVYETHRIVVGSVREMREYVTFTPKDVENYLLNLFLERANSGTGGNNSFFVRKK</sequence>
<dbReference type="KEGG" id="aprc:113870763"/>
<feature type="domain" description="Exocyst complex subunit Exo70 C-terminal" evidence="5">
    <location>
        <begin position="233"/>
        <end position="594"/>
    </location>
</feature>
<keyword evidence="3" id="KW-0268">Exocytosis</keyword>
<dbReference type="GO" id="GO:0000145">
    <property type="term" value="C:exocyst"/>
    <property type="evidence" value="ECO:0007669"/>
    <property type="project" value="InterPro"/>
</dbReference>
<dbReference type="InterPro" id="IPR016159">
    <property type="entry name" value="Cullin_repeat-like_dom_sf"/>
</dbReference>
<dbReference type="AlphaFoldDB" id="A0A8B8M7E1"/>
<dbReference type="OrthoDB" id="1922221at2759"/>
<reference evidence="6" key="1">
    <citation type="journal article" date="2019" name="Toxins">
        <title>Detection of Abrin-Like and Prepropulchellin-Like Toxin Genes and Transcripts Using Whole Genome Sequencing and Full-Length Transcript Sequencing of Abrus precatorius.</title>
        <authorList>
            <person name="Hovde B.T."/>
            <person name="Daligault H.E."/>
            <person name="Hanschen E.R."/>
            <person name="Kunde Y.A."/>
            <person name="Johnson M.B."/>
            <person name="Starkenburg S.R."/>
            <person name="Johnson S.L."/>
        </authorList>
    </citation>
    <scope>NUCLEOTIDE SEQUENCE [LARGE SCALE GENOMIC DNA]</scope>
</reference>
<dbReference type="SUPFAM" id="SSF74788">
    <property type="entry name" value="Cullin repeat-like"/>
    <property type="match status" value="1"/>
</dbReference>
<comment type="function">
    <text evidence="3">Component of the exocyst complex.</text>
</comment>
<dbReference type="GO" id="GO:0006887">
    <property type="term" value="P:exocytosis"/>
    <property type="evidence" value="ECO:0007669"/>
    <property type="project" value="UniProtKB-KW"/>
</dbReference>
<accession>A0A8B8M7E1</accession>
<keyword evidence="6" id="KW-1185">Reference proteome</keyword>
<dbReference type="PANTHER" id="PTHR12542">
    <property type="entry name" value="EXOCYST COMPLEX PROTEIN EXO70"/>
    <property type="match status" value="1"/>
</dbReference>
<protein>
    <recommendedName>
        <fullName evidence="3">Exocyst subunit Exo70 family protein</fullName>
    </recommendedName>
</protein>
<comment type="similarity">
    <text evidence="1 3">Belongs to the EXO70 family.</text>
</comment>
<evidence type="ECO:0000313" key="6">
    <source>
        <dbReference type="Proteomes" id="UP000694853"/>
    </source>
</evidence>
<dbReference type="Proteomes" id="UP000694853">
    <property type="component" value="Unplaced"/>
</dbReference>
<evidence type="ECO:0000256" key="3">
    <source>
        <dbReference type="RuleBase" id="RU365026"/>
    </source>
</evidence>
<organism evidence="6 7">
    <name type="scientific">Abrus precatorius</name>
    <name type="common">Indian licorice</name>
    <name type="synonym">Glycine abrus</name>
    <dbReference type="NCBI Taxonomy" id="3816"/>
    <lineage>
        <taxon>Eukaryota</taxon>
        <taxon>Viridiplantae</taxon>
        <taxon>Streptophyta</taxon>
        <taxon>Embryophyta</taxon>
        <taxon>Tracheophyta</taxon>
        <taxon>Spermatophyta</taxon>
        <taxon>Magnoliopsida</taxon>
        <taxon>eudicotyledons</taxon>
        <taxon>Gunneridae</taxon>
        <taxon>Pentapetalae</taxon>
        <taxon>rosids</taxon>
        <taxon>fabids</taxon>
        <taxon>Fabales</taxon>
        <taxon>Fabaceae</taxon>
        <taxon>Papilionoideae</taxon>
        <taxon>50 kb inversion clade</taxon>
        <taxon>NPAAA clade</taxon>
        <taxon>indigoferoid/millettioid clade</taxon>
        <taxon>Abreae</taxon>
        <taxon>Abrus</taxon>
    </lineage>
</organism>
<dbReference type="Pfam" id="PF20669">
    <property type="entry name" value="Exo70_N"/>
    <property type="match status" value="1"/>
</dbReference>
<keyword evidence="2 3" id="KW-0813">Transport</keyword>
<dbReference type="Pfam" id="PF03081">
    <property type="entry name" value="Exo70_C"/>
    <property type="match status" value="1"/>
</dbReference>